<keyword evidence="2" id="KW-0732">Signal</keyword>
<dbReference type="SUPFAM" id="SSF54427">
    <property type="entry name" value="NTF2-like"/>
    <property type="match status" value="1"/>
</dbReference>
<dbReference type="EMBL" id="JBAWSY010000004">
    <property type="protein sequence ID" value="MEI4769584.1"/>
    <property type="molecule type" value="Genomic_DNA"/>
</dbReference>
<evidence type="ECO:0000313" key="4">
    <source>
        <dbReference type="Proteomes" id="UP001364890"/>
    </source>
</evidence>
<feature type="region of interest" description="Disordered" evidence="1">
    <location>
        <begin position="25"/>
        <end position="50"/>
    </location>
</feature>
<evidence type="ECO:0000256" key="1">
    <source>
        <dbReference type="SAM" id="MobiDB-lite"/>
    </source>
</evidence>
<proteinExistence type="predicted"/>
<feature type="signal peptide" evidence="2">
    <location>
        <begin position="1"/>
        <end position="17"/>
    </location>
</feature>
<gene>
    <name evidence="3" type="ORF">WAX74_07980</name>
</gene>
<sequence length="192" mass="21093">MKFIHVLILAATVFTLAACNSNEEEATNSGTANNAPTDAQSVTDHAAKDKAAEEVGFEMAGGNIEEATNVPEEEKTAILAAFNEYMEAFNVEDIDRYMNTISKKPEGFNYADEKTVVQETFSEYDTIRTAENTTVIKYDKSHAQVFANINIALEQPGTGAKLDRNGRQVTVFAKEDGKWLVTSVYFIGESSK</sequence>
<protein>
    <submittedName>
        <fullName evidence="3">Nuclear transport factor 2 family protein</fullName>
    </submittedName>
</protein>
<evidence type="ECO:0000313" key="3">
    <source>
        <dbReference type="EMBL" id="MEI4769584.1"/>
    </source>
</evidence>
<dbReference type="PROSITE" id="PS51257">
    <property type="entry name" value="PROKAR_LIPOPROTEIN"/>
    <property type="match status" value="1"/>
</dbReference>
<feature type="compositionally biased region" description="Polar residues" evidence="1">
    <location>
        <begin position="27"/>
        <end position="43"/>
    </location>
</feature>
<dbReference type="Gene3D" id="3.10.450.50">
    <property type="match status" value="1"/>
</dbReference>
<feature type="chain" id="PRO_5046434511" evidence="2">
    <location>
        <begin position="18"/>
        <end position="192"/>
    </location>
</feature>
<organism evidence="3 4">
    <name type="scientific">Psychrobacillus mangrovi</name>
    <dbReference type="NCBI Taxonomy" id="3117745"/>
    <lineage>
        <taxon>Bacteria</taxon>
        <taxon>Bacillati</taxon>
        <taxon>Bacillota</taxon>
        <taxon>Bacilli</taxon>
        <taxon>Bacillales</taxon>
        <taxon>Bacillaceae</taxon>
        <taxon>Psychrobacillus</taxon>
    </lineage>
</organism>
<keyword evidence="4" id="KW-1185">Reference proteome</keyword>
<comment type="caution">
    <text evidence="3">The sequence shown here is derived from an EMBL/GenBank/DDBJ whole genome shotgun (WGS) entry which is preliminary data.</text>
</comment>
<evidence type="ECO:0000256" key="2">
    <source>
        <dbReference type="SAM" id="SignalP"/>
    </source>
</evidence>
<reference evidence="3 4" key="1">
    <citation type="submission" date="2024-01" db="EMBL/GenBank/DDBJ databases">
        <title>Seven novel Bacillus-like species.</title>
        <authorList>
            <person name="Liu G."/>
        </authorList>
    </citation>
    <scope>NUCLEOTIDE SEQUENCE [LARGE SCALE GENOMIC DNA]</scope>
    <source>
        <strain evidence="3 4">FJAT-51614</strain>
    </source>
</reference>
<dbReference type="InterPro" id="IPR032710">
    <property type="entry name" value="NTF2-like_dom_sf"/>
</dbReference>
<dbReference type="RefSeq" id="WP_336497140.1">
    <property type="nucleotide sequence ID" value="NZ_JBAWSY010000004.1"/>
</dbReference>
<name>A0ABU8F4B1_9BACI</name>
<accession>A0ABU8F4B1</accession>
<dbReference type="Proteomes" id="UP001364890">
    <property type="component" value="Unassembled WGS sequence"/>
</dbReference>